<keyword evidence="2" id="KW-1185">Reference proteome</keyword>
<evidence type="ECO:0000313" key="1">
    <source>
        <dbReference type="EMBL" id="KAF7432539.1"/>
    </source>
</evidence>
<dbReference type="VEuPathDB" id="FungiDB:PC9H_004480"/>
<evidence type="ECO:0000313" key="2">
    <source>
        <dbReference type="Proteomes" id="UP000623687"/>
    </source>
</evidence>
<comment type="caution">
    <text evidence="1">The sequence shown here is derived from an EMBL/GenBank/DDBJ whole genome shotgun (WGS) entry which is preliminary data.</text>
</comment>
<dbReference type="EMBL" id="JACETU010000003">
    <property type="protein sequence ID" value="KAF7432539.1"/>
    <property type="molecule type" value="Genomic_DNA"/>
</dbReference>
<organism evidence="1 2">
    <name type="scientific">Pleurotus ostreatus</name>
    <name type="common">Oyster mushroom</name>
    <name type="synonym">White-rot fungus</name>
    <dbReference type="NCBI Taxonomy" id="5322"/>
    <lineage>
        <taxon>Eukaryota</taxon>
        <taxon>Fungi</taxon>
        <taxon>Dikarya</taxon>
        <taxon>Basidiomycota</taxon>
        <taxon>Agaricomycotina</taxon>
        <taxon>Agaricomycetes</taxon>
        <taxon>Agaricomycetidae</taxon>
        <taxon>Agaricales</taxon>
        <taxon>Pleurotineae</taxon>
        <taxon>Pleurotaceae</taxon>
        <taxon>Pleurotus</taxon>
    </lineage>
</organism>
<gene>
    <name evidence="1" type="ORF">PC9H_004480</name>
</gene>
<reference evidence="1" key="1">
    <citation type="submission" date="2019-07" db="EMBL/GenBank/DDBJ databases">
        <authorList>
            <person name="Palmer J.M."/>
        </authorList>
    </citation>
    <scope>NUCLEOTIDE SEQUENCE</scope>
    <source>
        <strain evidence="1">PC9</strain>
    </source>
</reference>
<dbReference type="AlphaFoldDB" id="A0A8H6ZXA6"/>
<accession>A0A8H6ZXA6</accession>
<dbReference type="GeneID" id="59374298"/>
<protein>
    <submittedName>
        <fullName evidence="1">Uncharacterized protein</fullName>
    </submittedName>
</protein>
<name>A0A8H6ZXA6_PLEOS</name>
<dbReference type="RefSeq" id="XP_036632566.1">
    <property type="nucleotide sequence ID" value="XM_036774064.1"/>
</dbReference>
<proteinExistence type="predicted"/>
<dbReference type="Proteomes" id="UP000623687">
    <property type="component" value="Unassembled WGS sequence"/>
</dbReference>
<sequence length="110" mass="12791">MRWTHEQRTFLSQYVDAYDATAPNSNESQLAPVYDTWKRQWTLNSDVKTSMKGYFRFARAKKENQKSHKVTKGNPSDIMLASLREYVIYAVPPGSCTRRGQQGGDQQRRE</sequence>